<feature type="region of interest" description="Disordered" evidence="1">
    <location>
        <begin position="55"/>
        <end position="134"/>
    </location>
</feature>
<feature type="signal peptide" evidence="2">
    <location>
        <begin position="1"/>
        <end position="32"/>
    </location>
</feature>
<protein>
    <submittedName>
        <fullName evidence="3">Uncharacterized protein</fullName>
    </submittedName>
</protein>
<feature type="compositionally biased region" description="Basic and acidic residues" evidence="1">
    <location>
        <begin position="249"/>
        <end position="277"/>
    </location>
</feature>
<gene>
    <name evidence="3" type="ORF">THAOC_10335</name>
</gene>
<name>K0SQ91_THAOC</name>
<feature type="chain" id="PRO_5003841340" evidence="2">
    <location>
        <begin position="33"/>
        <end position="326"/>
    </location>
</feature>
<evidence type="ECO:0000256" key="2">
    <source>
        <dbReference type="SAM" id="SignalP"/>
    </source>
</evidence>
<dbReference type="AlphaFoldDB" id="K0SQ91"/>
<accession>K0SQ91</accession>
<sequence length="326" mass="35245">MNSSLLQLSPTFHRVLCFIVVLLCFLDNPSSAWLLPPTTSPSPWRLTALNTLSRDSSSLLPGRKMAGWGPESHRGVSHPPRGRTPPPTRSGPGRVSVPRRLRPPPVRAQPPPLRDGVGASHFSPSGNLHRAPSFPGGAGGDAAFVVESRWTSIGVSNTAVSRVHPRPRGPPGEDNSTTKKDPVAIHSLGRKYYFGRLGLQKDARSRDLLPARTSAALRKRFSFVASLSRGPPSRPVVAPPSRTIDLVHHDKHDSALRRPAEAPALHRDRERGRRGGEDAPPLPGERPGPVPLPANDAEQQDRPRAKPQKKRTTVAGRTAGLVRLAP</sequence>
<feature type="region of interest" description="Disordered" evidence="1">
    <location>
        <begin position="157"/>
        <end position="182"/>
    </location>
</feature>
<evidence type="ECO:0000313" key="4">
    <source>
        <dbReference type="Proteomes" id="UP000266841"/>
    </source>
</evidence>
<feature type="compositionally biased region" description="Pro residues" evidence="1">
    <location>
        <begin position="280"/>
        <end position="292"/>
    </location>
</feature>
<proteinExistence type="predicted"/>
<reference evidence="3 4" key="1">
    <citation type="journal article" date="2012" name="Genome Biol.">
        <title>Genome and low-iron response of an oceanic diatom adapted to chronic iron limitation.</title>
        <authorList>
            <person name="Lommer M."/>
            <person name="Specht M."/>
            <person name="Roy A.S."/>
            <person name="Kraemer L."/>
            <person name="Andreson R."/>
            <person name="Gutowska M.A."/>
            <person name="Wolf J."/>
            <person name="Bergner S.V."/>
            <person name="Schilhabel M.B."/>
            <person name="Klostermeier U.C."/>
            <person name="Beiko R.G."/>
            <person name="Rosenstiel P."/>
            <person name="Hippler M."/>
            <person name="Laroche J."/>
        </authorList>
    </citation>
    <scope>NUCLEOTIDE SEQUENCE [LARGE SCALE GENOMIC DNA]</scope>
    <source>
        <strain evidence="3 4">CCMP1005</strain>
    </source>
</reference>
<comment type="caution">
    <text evidence="3">The sequence shown here is derived from an EMBL/GenBank/DDBJ whole genome shotgun (WGS) entry which is preliminary data.</text>
</comment>
<evidence type="ECO:0000256" key="1">
    <source>
        <dbReference type="SAM" id="MobiDB-lite"/>
    </source>
</evidence>
<feature type="region of interest" description="Disordered" evidence="1">
    <location>
        <begin position="249"/>
        <end position="326"/>
    </location>
</feature>
<organism evidence="3 4">
    <name type="scientific">Thalassiosira oceanica</name>
    <name type="common">Marine diatom</name>
    <dbReference type="NCBI Taxonomy" id="159749"/>
    <lineage>
        <taxon>Eukaryota</taxon>
        <taxon>Sar</taxon>
        <taxon>Stramenopiles</taxon>
        <taxon>Ochrophyta</taxon>
        <taxon>Bacillariophyta</taxon>
        <taxon>Coscinodiscophyceae</taxon>
        <taxon>Thalassiosirophycidae</taxon>
        <taxon>Thalassiosirales</taxon>
        <taxon>Thalassiosiraceae</taxon>
        <taxon>Thalassiosira</taxon>
    </lineage>
</organism>
<keyword evidence="2" id="KW-0732">Signal</keyword>
<dbReference type="Proteomes" id="UP000266841">
    <property type="component" value="Unassembled WGS sequence"/>
</dbReference>
<keyword evidence="4" id="KW-1185">Reference proteome</keyword>
<dbReference type="EMBL" id="AGNL01011296">
    <property type="protein sequence ID" value="EJK68478.1"/>
    <property type="molecule type" value="Genomic_DNA"/>
</dbReference>
<evidence type="ECO:0000313" key="3">
    <source>
        <dbReference type="EMBL" id="EJK68478.1"/>
    </source>
</evidence>
<feature type="compositionally biased region" description="Pro residues" evidence="1">
    <location>
        <begin position="103"/>
        <end position="113"/>
    </location>
</feature>